<dbReference type="Proteomes" id="UP001295469">
    <property type="component" value="Chromosome A02"/>
</dbReference>
<accession>A0A816WPL6</accession>
<organism evidence="1">
    <name type="scientific">Brassica napus</name>
    <name type="common">Rape</name>
    <dbReference type="NCBI Taxonomy" id="3708"/>
    <lineage>
        <taxon>Eukaryota</taxon>
        <taxon>Viridiplantae</taxon>
        <taxon>Streptophyta</taxon>
        <taxon>Embryophyta</taxon>
        <taxon>Tracheophyta</taxon>
        <taxon>Spermatophyta</taxon>
        <taxon>Magnoliopsida</taxon>
        <taxon>eudicotyledons</taxon>
        <taxon>Gunneridae</taxon>
        <taxon>Pentapetalae</taxon>
        <taxon>rosids</taxon>
        <taxon>malvids</taxon>
        <taxon>Brassicales</taxon>
        <taxon>Brassicaceae</taxon>
        <taxon>Brassiceae</taxon>
        <taxon>Brassica</taxon>
    </lineage>
</organism>
<gene>
    <name evidence="1" type="ORF">DARMORV10_A02P03910.1</name>
</gene>
<dbReference type="EMBL" id="HG994356">
    <property type="protein sequence ID" value="CAF2136308.1"/>
    <property type="molecule type" value="Genomic_DNA"/>
</dbReference>
<reference evidence="1" key="1">
    <citation type="submission" date="2021-01" db="EMBL/GenBank/DDBJ databases">
        <authorList>
            <consortium name="Genoscope - CEA"/>
            <person name="William W."/>
        </authorList>
    </citation>
    <scope>NUCLEOTIDE SEQUENCE</scope>
</reference>
<sequence length="98" mass="11391">MAFDPEQQPTSSAFVELTPTGKTSGEIRSEREPLIKDNHTPENYSVVAAIFPIICMLTRKLERFHFVVSLLGFSFQLWEDSFMVMKLVQLRVQPFHFR</sequence>
<evidence type="ECO:0000313" key="1">
    <source>
        <dbReference type="EMBL" id="CAF2136308.1"/>
    </source>
</evidence>
<proteinExistence type="predicted"/>
<name>A0A816WPL6_BRANA</name>
<dbReference type="AlphaFoldDB" id="A0A816WPL6"/>
<protein>
    <submittedName>
        <fullName evidence="1">(rape) hypothetical protein</fullName>
    </submittedName>
</protein>